<dbReference type="AlphaFoldDB" id="A0A0S4JS25"/>
<dbReference type="VEuPathDB" id="TriTrypDB:BSAL_47590"/>
<dbReference type="EMBL" id="CYKH01002234">
    <property type="protein sequence ID" value="CUG94319.1"/>
    <property type="molecule type" value="Genomic_DNA"/>
</dbReference>
<keyword evidence="2" id="KW-1185">Reference proteome</keyword>
<protein>
    <submittedName>
        <fullName evidence="1">Uncharacterized protein</fullName>
    </submittedName>
</protein>
<reference evidence="2" key="1">
    <citation type="submission" date="2015-09" db="EMBL/GenBank/DDBJ databases">
        <authorList>
            <consortium name="Pathogen Informatics"/>
        </authorList>
    </citation>
    <scope>NUCLEOTIDE SEQUENCE [LARGE SCALE GENOMIC DNA]</scope>
    <source>
        <strain evidence="2">Lake Konstanz</strain>
    </source>
</reference>
<dbReference type="Proteomes" id="UP000051952">
    <property type="component" value="Unassembled WGS sequence"/>
</dbReference>
<organism evidence="1 2">
    <name type="scientific">Bodo saltans</name>
    <name type="common">Flagellated protozoan</name>
    <dbReference type="NCBI Taxonomy" id="75058"/>
    <lineage>
        <taxon>Eukaryota</taxon>
        <taxon>Discoba</taxon>
        <taxon>Euglenozoa</taxon>
        <taxon>Kinetoplastea</taxon>
        <taxon>Metakinetoplastina</taxon>
        <taxon>Eubodonida</taxon>
        <taxon>Bodonidae</taxon>
        <taxon>Bodo</taxon>
    </lineage>
</organism>
<proteinExistence type="predicted"/>
<accession>A0A0S4JS25</accession>
<name>A0A0S4JS25_BODSA</name>
<sequence length="242" mass="25969">MSNVSPHALPLIPTNSTGALLLRRTSQSASSTTSATAHGAQASGVGLAVLRSQQRLEMLRDISSGTAALREENAHMEDILSEEHHMVTNADVSAILCNMFVGKHASSILSSRKPPTRLPFRQYKNGGSGAARALLEDVFSPGASTSRTQASGIAESTSNSIYIPTDEELGNSVASRRSHVAAIRGLSNRQAKDARHEGGRVNYKVLLEQQSEEIQKIDRNSVAYKEMVKAVVHSQQRIGEGL</sequence>
<evidence type="ECO:0000313" key="2">
    <source>
        <dbReference type="Proteomes" id="UP000051952"/>
    </source>
</evidence>
<gene>
    <name evidence="1" type="ORF">BSAL_47590</name>
</gene>
<evidence type="ECO:0000313" key="1">
    <source>
        <dbReference type="EMBL" id="CUG94319.1"/>
    </source>
</evidence>